<dbReference type="Proteomes" id="UP000785679">
    <property type="component" value="Unassembled WGS sequence"/>
</dbReference>
<comment type="caution">
    <text evidence="3">The sequence shown here is derived from an EMBL/GenBank/DDBJ whole genome shotgun (WGS) entry which is preliminary data.</text>
</comment>
<feature type="transmembrane region" description="Helical" evidence="2">
    <location>
        <begin position="1141"/>
        <end position="1165"/>
    </location>
</feature>
<feature type="transmembrane region" description="Helical" evidence="2">
    <location>
        <begin position="1341"/>
        <end position="1361"/>
    </location>
</feature>
<reference evidence="3" key="1">
    <citation type="submission" date="2019-06" db="EMBL/GenBank/DDBJ databases">
        <authorList>
            <person name="Zheng W."/>
        </authorList>
    </citation>
    <scope>NUCLEOTIDE SEQUENCE</scope>
    <source>
        <strain evidence="3">QDHG01</strain>
    </source>
</reference>
<feature type="transmembrane region" description="Helical" evidence="2">
    <location>
        <begin position="1490"/>
        <end position="1515"/>
    </location>
</feature>
<evidence type="ECO:0000313" key="4">
    <source>
        <dbReference type="Proteomes" id="UP000785679"/>
    </source>
</evidence>
<evidence type="ECO:0000313" key="3">
    <source>
        <dbReference type="EMBL" id="TNV87199.1"/>
    </source>
</evidence>
<proteinExistence type="predicted"/>
<feature type="compositionally biased region" description="Acidic residues" evidence="1">
    <location>
        <begin position="1234"/>
        <end position="1245"/>
    </location>
</feature>
<protein>
    <recommendedName>
        <fullName evidence="5">TRP C-terminal domain-containing protein</fullName>
    </recommendedName>
</protein>
<feature type="region of interest" description="Disordered" evidence="1">
    <location>
        <begin position="1221"/>
        <end position="1245"/>
    </location>
</feature>
<sequence>MSTHQQHWQVQQTQSLLVCVDQNCVMGSTPFFIQAALDELYVYAIDYNVVSEYLIIGGVSKDFTMMQGIDTDVTGYYPMIMKVAGTPKEIKWTKYMNGQDPLQNGYISDRVEELATDRDGNTIIARTKLGNYFVMNSNGALLNKFSIVSSEYFYSEYMSLKNMLITNDNFKYIYVQTLAINSVRLEISKIDINVNQGGAADTVCMTQTTDVASNTYPQGLQFNFNQVIFWSAALMDSSLLLITGIKSSDCSVLSEPYRFNVAITDVGAGKSSVLRYQDLSSLSNQKNMLVFALMNKDATLLSFHVGLEDKIDNSKMTFQCFQQTHSSFADIVLLDIQIRSNNLLYVAAEVYKYYFLLEINFIDKTIITKTTLDDTNSRFLKGCFLQYGPQAAHNYYYIVGHSVSYRMRKGAGVFTNLQKNVIQIYSTDLSDNMQTVSPETVNTIDLVMLDQCLTISSNKMFAAGSWKTIAPLPNVQFLNAKTENPFNYIIPDAPQPFSLPVPTPTYEFQNCLETTIQLISLKINTSCSGSHIMQSISGGQIPTFMSFFNSTNFNFIKKIPDSALGTYDLVYKKVYNDGSFDAIPITMVVKDDGCVKLDVIGSNLPDMIVPVGTIGQYDIPAVLNAQGGYSFQTTSGTSIISQNTNAGGKACYLIQTNNPNDIGEYTFTFYILDAVSQSAEYRMRISIVNNPPEFTIGDPHMSFTVSLNQQVVYTLPSYVDPDGHQPIKLKLILVTAGQSSCIDFLDGQTISILCTDSNLSGKSQDYLLTMKDPYGASTDYHIILAISSDPPIFLGRGPSNLNMQINEKREVFLPPIVSAFSDSQLQIIHDLVPLFVNFDKSTKSYSIYPFKKSHLGIFSVKLRLKDPLKESQYSFTIKVTNKSPVLTSLIKDQSIILGVLKTYTLPTIYDPEEMEISIKIDTNPFSDVVNIQGNMVTLFASKESQIDQVIQVTVYYTDTIATPKLAFFTVYIYEDLESLNAGMLQLQNENKNNTSKPLNTDDKKKLYRVSLKITKVTRMGGLTLKVVGQSANAIARQMNNQSLGMWVMENELLREQPVSFEIDTIKDNLIYCSVQYPEYTSSSNEPDKIQLVMTKSMSAITSLSGNVALLKIGTSAQASIPTQMSAKEQEITLKFQQALKVVEIVAIPGGVVLNFLLSVAIQYLWGLLNDLSFLTTLTLISISVPGMAQTIQASMLNCIYLDVLQTDQWFIPWMFGKSASISTEGTGSRRLQESEESEDEEDDEPLNEYIGANGFGSKNLIKNLQSTFLYLVLLLIITITVPIILVLHRCFQKLQTPDRLIPDYVCNSYIRFLTQQYSPLIFSALINLYDMKIDSRTFGGDMSSVLSPAIFFCLFCAIIYLTKLVKNNNLQSPQFVKRYGNIVEGLRIESPLGRYWNIITFARWTVVALVIICMRDYGNMQVITLALFSIAVQITIIFVKPMENNTENLMSITNEVFVSFYLYTLLAMTGGSDFMPSLQEQHGYREMSGIILISVVFVSVFINVVKLIGVFYVALKLRVIRFIAKKRITSTKVQKYSLNNQTQNTNTNTPDLQHDIFNDKPLSSTPKQYLQPNNLNQQITIQQNSQIFLKAIPSNHHTSKSSTQFMIEHDSTLAYHIDDQFEVRDAAPQTIHENPYNKQKVSTLKSQIAYIASKHAQSSLIQ</sequence>
<name>A0A8J8T9F4_HALGN</name>
<evidence type="ECO:0000256" key="2">
    <source>
        <dbReference type="SAM" id="Phobius"/>
    </source>
</evidence>
<keyword evidence="2" id="KW-0472">Membrane</keyword>
<feature type="transmembrane region" description="Helical" evidence="2">
    <location>
        <begin position="1395"/>
        <end position="1415"/>
    </location>
</feature>
<accession>A0A8J8T9F4</accession>
<feature type="transmembrane region" description="Helical" evidence="2">
    <location>
        <begin position="1171"/>
        <end position="1188"/>
    </location>
</feature>
<keyword evidence="4" id="KW-1185">Reference proteome</keyword>
<keyword evidence="2" id="KW-1133">Transmembrane helix</keyword>
<feature type="transmembrane region" description="Helical" evidence="2">
    <location>
        <begin position="1460"/>
        <end position="1478"/>
    </location>
</feature>
<gene>
    <name evidence="3" type="ORF">FGO68_gene6267</name>
</gene>
<feature type="transmembrane region" description="Helical" evidence="2">
    <location>
        <begin position="1268"/>
        <end position="1288"/>
    </location>
</feature>
<organism evidence="3 4">
    <name type="scientific">Halteria grandinella</name>
    <dbReference type="NCBI Taxonomy" id="5974"/>
    <lineage>
        <taxon>Eukaryota</taxon>
        <taxon>Sar</taxon>
        <taxon>Alveolata</taxon>
        <taxon>Ciliophora</taxon>
        <taxon>Intramacronucleata</taxon>
        <taxon>Spirotrichea</taxon>
        <taxon>Stichotrichia</taxon>
        <taxon>Sporadotrichida</taxon>
        <taxon>Halteriidae</taxon>
        <taxon>Halteria</taxon>
    </lineage>
</organism>
<keyword evidence="2" id="KW-0812">Transmembrane</keyword>
<feature type="transmembrane region" description="Helical" evidence="2">
    <location>
        <begin position="1422"/>
        <end position="1440"/>
    </location>
</feature>
<dbReference type="EMBL" id="RRYP01000580">
    <property type="protein sequence ID" value="TNV87199.1"/>
    <property type="molecule type" value="Genomic_DNA"/>
</dbReference>
<feature type="transmembrane region" description="Helical" evidence="2">
    <location>
        <begin position="1308"/>
        <end position="1329"/>
    </location>
</feature>
<evidence type="ECO:0000256" key="1">
    <source>
        <dbReference type="SAM" id="MobiDB-lite"/>
    </source>
</evidence>
<evidence type="ECO:0008006" key="5">
    <source>
        <dbReference type="Google" id="ProtNLM"/>
    </source>
</evidence>